<feature type="region of interest" description="Disordered" evidence="1">
    <location>
        <begin position="524"/>
        <end position="557"/>
    </location>
</feature>
<feature type="compositionally biased region" description="Polar residues" evidence="1">
    <location>
        <begin position="122"/>
        <end position="169"/>
    </location>
</feature>
<comment type="caution">
    <text evidence="2">The sequence shown here is derived from an EMBL/GenBank/DDBJ whole genome shotgun (WGS) entry which is preliminary data.</text>
</comment>
<feature type="compositionally biased region" description="Polar residues" evidence="1">
    <location>
        <begin position="241"/>
        <end position="250"/>
    </location>
</feature>
<feature type="compositionally biased region" description="Basic residues" evidence="1">
    <location>
        <begin position="209"/>
        <end position="225"/>
    </location>
</feature>
<feature type="compositionally biased region" description="Polar residues" evidence="1">
    <location>
        <begin position="303"/>
        <end position="312"/>
    </location>
</feature>
<dbReference type="AlphaFoldDB" id="A0A395T5J7"/>
<gene>
    <name evidence="2" type="ORF">FLONG3_2223</name>
</gene>
<keyword evidence="3" id="KW-1185">Reference proteome</keyword>
<organism evidence="2 3">
    <name type="scientific">Fusarium longipes</name>
    <dbReference type="NCBI Taxonomy" id="694270"/>
    <lineage>
        <taxon>Eukaryota</taxon>
        <taxon>Fungi</taxon>
        <taxon>Dikarya</taxon>
        <taxon>Ascomycota</taxon>
        <taxon>Pezizomycotina</taxon>
        <taxon>Sordariomycetes</taxon>
        <taxon>Hypocreomycetidae</taxon>
        <taxon>Hypocreales</taxon>
        <taxon>Nectriaceae</taxon>
        <taxon>Fusarium</taxon>
    </lineage>
</organism>
<dbReference type="Proteomes" id="UP000266234">
    <property type="component" value="Unassembled WGS sequence"/>
</dbReference>
<evidence type="ECO:0000313" key="3">
    <source>
        <dbReference type="Proteomes" id="UP000266234"/>
    </source>
</evidence>
<dbReference type="EMBL" id="PXOG01000043">
    <property type="protein sequence ID" value="RGP79669.1"/>
    <property type="molecule type" value="Genomic_DNA"/>
</dbReference>
<dbReference type="STRING" id="694270.A0A395T5J7"/>
<sequence length="901" mass="99270">MSFLQQPQNTLHRRPDRPATGELLQFPNTPQITRDQDFSAIESRLFGTPRLPSDTQFTPELDFFTTSRSSGNQHYQFRGPFDYVGDQDVELDLTQPIPVLGQIPTSENAPIDPRLSLPDYQISASPNTTSQSLVLPTSDSLLPSTPQVTNQDQPQSTIVVGSSSQSAPTRETIIASESLLNSPSVAAAKRGRKRKANQVADTSNPGPASKKRPNPKAGAKSKGKGKSKEKPKETSEETPESDLSNITLPESYNKIHQARKDRHLRWRDALVEQVERNEALAQITLNEYQKAHPIDLTDENPAEESTTMQTEHQPQGVTPPNQPTTQPHNPAIQTQNPAVPLQDPFAQASSYLADPNTRRKLKVGGVTLQRAGLGLPYSLPQEEIHHRLSSIDAELQLQKSKAPILPPSELTQPGPKPFTPKAYHVPDEIEDPRVRNFFDRKNHDLCTRNKQIDLERNNQAAKGTRHRREEALNKYRDLANGLAVELNWWRLKAISLGADHREWDNVPATVKEIMSAEMSERVRKLEESAAREAKKHRSSVHSARTSENARLSKDDEARKKQEILEVAAAYAAEDYAEIERLADPNYRATVPGSPSTTADLTTTASDQNTRSKRKASVGDQSKPNAAAKKAMTSATEGMAETTNTTAVTSTMGADSMPNFGNSAQVNTDLIPAHFNVTTPPMYSGAVAENAPFGDFLLNQNTILDTQNNTRGNIPAQDYQSQDLLQEGNDDQQLRTSNVAMLDAQPDTIQAPPQLDSNMQGMMNEPPYWEVTDDLNSSAFLPDMNQNFQGSLGDVSSLPPNNMSHNIHGPLRIASPLLSSNINQNAGNVVDMSWYNGAETLGSRSLADTFLLKDQDKGNQAESLTNGLGSSNQLDTNVNSSAYPDPIDESFYSRYLHNLESP</sequence>
<feature type="compositionally biased region" description="Basic and acidic residues" evidence="1">
    <location>
        <begin position="226"/>
        <end position="235"/>
    </location>
</feature>
<dbReference type="OrthoDB" id="4847496at2759"/>
<feature type="compositionally biased region" description="Low complexity" evidence="1">
    <location>
        <begin position="313"/>
        <end position="330"/>
    </location>
</feature>
<evidence type="ECO:0008006" key="4">
    <source>
        <dbReference type="Google" id="ProtNLM"/>
    </source>
</evidence>
<evidence type="ECO:0000256" key="1">
    <source>
        <dbReference type="SAM" id="MobiDB-lite"/>
    </source>
</evidence>
<feature type="region of interest" description="Disordered" evidence="1">
    <location>
        <begin position="184"/>
        <end position="252"/>
    </location>
</feature>
<feature type="region of interest" description="Disordered" evidence="1">
    <location>
        <begin position="586"/>
        <end position="642"/>
    </location>
</feature>
<reference evidence="2 3" key="1">
    <citation type="journal article" date="2018" name="PLoS Pathog.">
        <title>Evolution of structural diversity of trichothecenes, a family of toxins produced by plant pathogenic and entomopathogenic fungi.</title>
        <authorList>
            <person name="Proctor R.H."/>
            <person name="McCormick S.P."/>
            <person name="Kim H.S."/>
            <person name="Cardoza R.E."/>
            <person name="Stanley A.M."/>
            <person name="Lindo L."/>
            <person name="Kelly A."/>
            <person name="Brown D.W."/>
            <person name="Lee T."/>
            <person name="Vaughan M.M."/>
            <person name="Alexander N.J."/>
            <person name="Busman M."/>
            <person name="Gutierrez S."/>
        </authorList>
    </citation>
    <scope>NUCLEOTIDE SEQUENCE [LARGE SCALE GENOMIC DNA]</scope>
    <source>
        <strain evidence="2 3">NRRL 20695</strain>
    </source>
</reference>
<proteinExistence type="predicted"/>
<name>A0A395T5J7_9HYPO</name>
<protein>
    <recommendedName>
        <fullName evidence="4">BZIP domain-containing protein</fullName>
    </recommendedName>
</protein>
<accession>A0A395T5J7</accession>
<evidence type="ECO:0000313" key="2">
    <source>
        <dbReference type="EMBL" id="RGP79669.1"/>
    </source>
</evidence>
<feature type="region of interest" description="Disordered" evidence="1">
    <location>
        <begin position="1"/>
        <end position="32"/>
    </location>
</feature>
<feature type="compositionally biased region" description="Polar residues" evidence="1">
    <location>
        <begin position="1"/>
        <end position="10"/>
    </location>
</feature>
<feature type="region of interest" description="Disordered" evidence="1">
    <location>
        <begin position="101"/>
        <end position="169"/>
    </location>
</feature>
<feature type="compositionally biased region" description="Low complexity" evidence="1">
    <location>
        <begin position="595"/>
        <end position="606"/>
    </location>
</feature>
<feature type="region of interest" description="Disordered" evidence="1">
    <location>
        <begin position="298"/>
        <end position="331"/>
    </location>
</feature>
<feature type="compositionally biased region" description="Polar residues" evidence="1">
    <location>
        <begin position="540"/>
        <end position="549"/>
    </location>
</feature>